<comment type="caution">
    <text evidence="1">The sequence shown here is derived from an EMBL/GenBank/DDBJ whole genome shotgun (WGS) entry which is preliminary data.</text>
</comment>
<dbReference type="Proteomes" id="UP001160148">
    <property type="component" value="Unassembled WGS sequence"/>
</dbReference>
<evidence type="ECO:0008006" key="3">
    <source>
        <dbReference type="Google" id="ProtNLM"/>
    </source>
</evidence>
<dbReference type="PANTHER" id="PTHR33939:SF1">
    <property type="entry name" value="DUF4371 DOMAIN-CONTAINING PROTEIN"/>
    <property type="match status" value="1"/>
</dbReference>
<keyword evidence="2" id="KW-1185">Reference proteome</keyword>
<gene>
    <name evidence="1" type="ORF">MEUPH1_LOCUS8253</name>
</gene>
<accession>A0AAV0W7X5</accession>
<protein>
    <recommendedName>
        <fullName evidence="3">Tc1-like transposase DDE domain-containing protein</fullName>
    </recommendedName>
</protein>
<dbReference type="PANTHER" id="PTHR33939">
    <property type="entry name" value="PROTEIN CBG22215"/>
    <property type="match status" value="1"/>
</dbReference>
<dbReference type="GO" id="GO:0003676">
    <property type="term" value="F:nucleic acid binding"/>
    <property type="evidence" value="ECO:0007669"/>
    <property type="project" value="InterPro"/>
</dbReference>
<dbReference type="AlphaFoldDB" id="A0AAV0W7X5"/>
<name>A0AAV0W7X5_9HEMI</name>
<dbReference type="EMBL" id="CARXXK010000001">
    <property type="protein sequence ID" value="CAI6351950.1"/>
    <property type="molecule type" value="Genomic_DNA"/>
</dbReference>
<sequence length="227" mass="26774">MIVNVYKDLQSKAPDMPYRQISEYKSTGTVASPTKTWNKMCLLDKIDDLDRNTLRQKVHSFWLKKELPTIDKILEAVNDDPALPNFKRTTLYTTIKKLYFVFTKRKRCSVLMEREDLLVWRQNYLYDVSKFREEGRTVYYLDETWVNTGDFVDKLRFLEGGLLCFLSKKNSSDYHDETNGDNFREWFESIIPRLEPNSVIVMDNAPYHSVRAEKIPTATSKKNEILS</sequence>
<dbReference type="Gene3D" id="3.30.420.10">
    <property type="entry name" value="Ribonuclease H-like superfamily/Ribonuclease H"/>
    <property type="match status" value="1"/>
</dbReference>
<proteinExistence type="predicted"/>
<organism evidence="1 2">
    <name type="scientific">Macrosiphum euphorbiae</name>
    <name type="common">potato aphid</name>
    <dbReference type="NCBI Taxonomy" id="13131"/>
    <lineage>
        <taxon>Eukaryota</taxon>
        <taxon>Metazoa</taxon>
        <taxon>Ecdysozoa</taxon>
        <taxon>Arthropoda</taxon>
        <taxon>Hexapoda</taxon>
        <taxon>Insecta</taxon>
        <taxon>Pterygota</taxon>
        <taxon>Neoptera</taxon>
        <taxon>Paraneoptera</taxon>
        <taxon>Hemiptera</taxon>
        <taxon>Sternorrhyncha</taxon>
        <taxon>Aphidomorpha</taxon>
        <taxon>Aphidoidea</taxon>
        <taxon>Aphididae</taxon>
        <taxon>Macrosiphini</taxon>
        <taxon>Macrosiphum</taxon>
    </lineage>
</organism>
<evidence type="ECO:0000313" key="1">
    <source>
        <dbReference type="EMBL" id="CAI6351950.1"/>
    </source>
</evidence>
<dbReference type="InterPro" id="IPR036397">
    <property type="entry name" value="RNaseH_sf"/>
</dbReference>
<evidence type="ECO:0000313" key="2">
    <source>
        <dbReference type="Proteomes" id="UP001160148"/>
    </source>
</evidence>
<reference evidence="1 2" key="1">
    <citation type="submission" date="2023-01" db="EMBL/GenBank/DDBJ databases">
        <authorList>
            <person name="Whitehead M."/>
        </authorList>
    </citation>
    <scope>NUCLEOTIDE SEQUENCE [LARGE SCALE GENOMIC DNA]</scope>
</reference>